<accession>A0A1J4KSH1</accession>
<dbReference type="Proteomes" id="UP000179807">
    <property type="component" value="Unassembled WGS sequence"/>
</dbReference>
<feature type="region of interest" description="Disordered" evidence="1">
    <location>
        <begin position="255"/>
        <end position="282"/>
    </location>
</feature>
<dbReference type="EMBL" id="MLAK01000556">
    <property type="protein sequence ID" value="OHT12756.1"/>
    <property type="molecule type" value="Genomic_DNA"/>
</dbReference>
<dbReference type="SUPFAM" id="SSF54236">
    <property type="entry name" value="Ubiquitin-like"/>
    <property type="match status" value="2"/>
</dbReference>
<proteinExistence type="predicted"/>
<feature type="compositionally biased region" description="Basic residues" evidence="1">
    <location>
        <begin position="255"/>
        <end position="268"/>
    </location>
</feature>
<gene>
    <name evidence="2" type="ORF">TRFO_17300</name>
</gene>
<evidence type="ECO:0008006" key="4">
    <source>
        <dbReference type="Google" id="ProtNLM"/>
    </source>
</evidence>
<comment type="caution">
    <text evidence="2">The sequence shown here is derived from an EMBL/GenBank/DDBJ whole genome shotgun (WGS) entry which is preliminary data.</text>
</comment>
<dbReference type="RefSeq" id="XP_068365892.1">
    <property type="nucleotide sequence ID" value="XM_068499505.1"/>
</dbReference>
<evidence type="ECO:0000313" key="3">
    <source>
        <dbReference type="Proteomes" id="UP000179807"/>
    </source>
</evidence>
<evidence type="ECO:0000313" key="2">
    <source>
        <dbReference type="EMBL" id="OHT12756.1"/>
    </source>
</evidence>
<reference evidence="2" key="1">
    <citation type="submission" date="2016-10" db="EMBL/GenBank/DDBJ databases">
        <authorList>
            <person name="Benchimol M."/>
            <person name="Almeida L.G."/>
            <person name="Vasconcelos A.T."/>
            <person name="Perreira-Neves A."/>
            <person name="Rosa I.A."/>
            <person name="Tasca T."/>
            <person name="Bogo M.R."/>
            <person name="de Souza W."/>
        </authorList>
    </citation>
    <scope>NUCLEOTIDE SEQUENCE [LARGE SCALE GENOMIC DNA]</scope>
    <source>
        <strain evidence="2">K</strain>
    </source>
</reference>
<dbReference type="GeneID" id="94834209"/>
<dbReference type="AlphaFoldDB" id="A0A1J4KSH1"/>
<name>A0A1J4KSH1_9EUKA</name>
<sequence length="282" mass="32493">MHEFTLNPPTGEYIETCVSGNSTVRSLKEDICHRIKEPESNVKLSLSHRLRFLNNNAPLKSLGTKKNESITVTFEKRKLGFQYKNTAPIYIPLYQNSTIQNVKSIIAPHFQVSADKIILSYDSKIFEDNFLMRDIQIPYSKHINIELMNDEENKTIQNRISYLFMFQHEAYKFDFPEDATIGDAKEELMKLADPNTAEIKIRCGGIYFKDNQTKLTEMVKMAGGPGECIVVESRMEIDENDPYVDLKRISKIGSARRRTDNKKRRKGLRTPFDDTSVPAKIE</sequence>
<dbReference type="VEuPathDB" id="TrichDB:TRFO_17300"/>
<dbReference type="InterPro" id="IPR029071">
    <property type="entry name" value="Ubiquitin-like_domsf"/>
</dbReference>
<evidence type="ECO:0000256" key="1">
    <source>
        <dbReference type="SAM" id="MobiDB-lite"/>
    </source>
</evidence>
<protein>
    <recommendedName>
        <fullName evidence="4">Ubiquitin-like domain-containing protein</fullName>
    </recommendedName>
</protein>
<keyword evidence="3" id="KW-1185">Reference proteome</keyword>
<organism evidence="2 3">
    <name type="scientific">Tritrichomonas foetus</name>
    <dbReference type="NCBI Taxonomy" id="1144522"/>
    <lineage>
        <taxon>Eukaryota</taxon>
        <taxon>Metamonada</taxon>
        <taxon>Parabasalia</taxon>
        <taxon>Tritrichomonadida</taxon>
        <taxon>Tritrichomonadidae</taxon>
        <taxon>Tritrichomonas</taxon>
    </lineage>
</organism>